<accession>A0A1S0U721</accession>
<dbReference type="GeneID" id="9939771"/>
<dbReference type="KEGG" id="loa:LOAG_02386"/>
<protein>
    <submittedName>
        <fullName evidence="2">Uncharacterized protein</fullName>
    </submittedName>
</protein>
<name>A0A1S0U721_LOALO</name>
<gene>
    <name evidence="2" type="ORF">LOAG_02386</name>
</gene>
<keyword evidence="1" id="KW-0472">Membrane</keyword>
<keyword evidence="1" id="KW-0812">Transmembrane</keyword>
<keyword evidence="1" id="KW-1133">Transmembrane helix</keyword>
<feature type="non-terminal residue" evidence="2">
    <location>
        <position position="57"/>
    </location>
</feature>
<sequence length="57" mass="6478">MSIKEGSVMIILFLFDVIVLILLEGITDMESEKPKYPGHEVLLGGWSERNSEENEIQ</sequence>
<dbReference type="RefSeq" id="XP_003137972.1">
    <property type="nucleotide sequence ID" value="XM_003137924.1"/>
</dbReference>
<dbReference type="CTD" id="9939771"/>
<dbReference type="OMA" id="THRREIP"/>
<reference evidence="2" key="1">
    <citation type="submission" date="2012-04" db="EMBL/GenBank/DDBJ databases">
        <title>The Genome Sequence of Loa loa.</title>
        <authorList>
            <consortium name="The Broad Institute Genome Sequencing Platform"/>
            <consortium name="Broad Institute Genome Sequencing Center for Infectious Disease"/>
            <person name="Nutman T.B."/>
            <person name="Fink D.L."/>
            <person name="Russ C."/>
            <person name="Young S."/>
            <person name="Zeng Q."/>
            <person name="Gargeya S."/>
            <person name="Alvarado L."/>
            <person name="Berlin A."/>
            <person name="Chapman S.B."/>
            <person name="Chen Z."/>
            <person name="Freedman E."/>
            <person name="Gellesch M."/>
            <person name="Goldberg J."/>
            <person name="Griggs A."/>
            <person name="Gujja S."/>
            <person name="Heilman E.R."/>
            <person name="Heiman D."/>
            <person name="Howarth C."/>
            <person name="Mehta T."/>
            <person name="Neiman D."/>
            <person name="Pearson M."/>
            <person name="Roberts A."/>
            <person name="Saif S."/>
            <person name="Shea T."/>
            <person name="Shenoy N."/>
            <person name="Sisk P."/>
            <person name="Stolte C."/>
            <person name="Sykes S."/>
            <person name="White J."/>
            <person name="Yandava C."/>
            <person name="Haas B."/>
            <person name="Henn M.R."/>
            <person name="Nusbaum C."/>
            <person name="Birren B."/>
        </authorList>
    </citation>
    <scope>NUCLEOTIDE SEQUENCE [LARGE SCALE GENOMIC DNA]</scope>
</reference>
<evidence type="ECO:0000256" key="1">
    <source>
        <dbReference type="SAM" id="Phobius"/>
    </source>
</evidence>
<feature type="transmembrane region" description="Helical" evidence="1">
    <location>
        <begin position="6"/>
        <end position="26"/>
    </location>
</feature>
<dbReference type="AlphaFoldDB" id="A0A1S0U721"/>
<proteinExistence type="predicted"/>
<dbReference type="EMBL" id="JH712173">
    <property type="protein sequence ID" value="EFO26103.1"/>
    <property type="molecule type" value="Genomic_DNA"/>
</dbReference>
<evidence type="ECO:0000313" key="2">
    <source>
        <dbReference type="EMBL" id="EFO26103.1"/>
    </source>
</evidence>
<dbReference type="InParanoid" id="A0A1S0U721"/>
<organism evidence="2">
    <name type="scientific">Loa loa</name>
    <name type="common">Eye worm</name>
    <name type="synonym">Filaria loa</name>
    <dbReference type="NCBI Taxonomy" id="7209"/>
    <lineage>
        <taxon>Eukaryota</taxon>
        <taxon>Metazoa</taxon>
        <taxon>Ecdysozoa</taxon>
        <taxon>Nematoda</taxon>
        <taxon>Chromadorea</taxon>
        <taxon>Rhabditida</taxon>
        <taxon>Spirurina</taxon>
        <taxon>Spiruromorpha</taxon>
        <taxon>Filarioidea</taxon>
        <taxon>Onchocercidae</taxon>
        <taxon>Loa</taxon>
    </lineage>
</organism>